<gene>
    <name evidence="2" type="ORF">PLXY2_LOCUS8887</name>
</gene>
<protein>
    <submittedName>
        <fullName evidence="2">(diamondback moth) hypothetical protein</fullName>
    </submittedName>
</protein>
<feature type="compositionally biased region" description="Basic residues" evidence="1">
    <location>
        <begin position="112"/>
        <end position="137"/>
    </location>
</feature>
<keyword evidence="3" id="KW-1185">Reference proteome</keyword>
<evidence type="ECO:0000313" key="3">
    <source>
        <dbReference type="Proteomes" id="UP000653454"/>
    </source>
</evidence>
<dbReference type="EMBL" id="CAJHNJ030000034">
    <property type="protein sequence ID" value="CAG9127387.1"/>
    <property type="molecule type" value="Genomic_DNA"/>
</dbReference>
<dbReference type="AlphaFoldDB" id="A0A8S4FHV0"/>
<accession>A0A8S4FHV0</accession>
<organism evidence="2 3">
    <name type="scientific">Plutella xylostella</name>
    <name type="common">Diamondback moth</name>
    <name type="synonym">Plutella maculipennis</name>
    <dbReference type="NCBI Taxonomy" id="51655"/>
    <lineage>
        <taxon>Eukaryota</taxon>
        <taxon>Metazoa</taxon>
        <taxon>Ecdysozoa</taxon>
        <taxon>Arthropoda</taxon>
        <taxon>Hexapoda</taxon>
        <taxon>Insecta</taxon>
        <taxon>Pterygota</taxon>
        <taxon>Neoptera</taxon>
        <taxon>Endopterygota</taxon>
        <taxon>Lepidoptera</taxon>
        <taxon>Glossata</taxon>
        <taxon>Ditrysia</taxon>
        <taxon>Yponomeutoidea</taxon>
        <taxon>Plutellidae</taxon>
        <taxon>Plutella</taxon>
    </lineage>
</organism>
<feature type="compositionally biased region" description="Basic residues" evidence="1">
    <location>
        <begin position="191"/>
        <end position="208"/>
    </location>
</feature>
<evidence type="ECO:0000256" key="1">
    <source>
        <dbReference type="SAM" id="MobiDB-lite"/>
    </source>
</evidence>
<reference evidence="2" key="1">
    <citation type="submission" date="2020-11" db="EMBL/GenBank/DDBJ databases">
        <authorList>
            <person name="Whiteford S."/>
        </authorList>
    </citation>
    <scope>NUCLEOTIDE SEQUENCE</scope>
</reference>
<feature type="region of interest" description="Disordered" evidence="1">
    <location>
        <begin position="1"/>
        <end position="34"/>
    </location>
</feature>
<proteinExistence type="predicted"/>
<name>A0A8S4FHV0_PLUXY</name>
<evidence type="ECO:0000313" key="2">
    <source>
        <dbReference type="EMBL" id="CAG9127387.1"/>
    </source>
</evidence>
<dbReference type="Proteomes" id="UP000653454">
    <property type="component" value="Unassembled WGS sequence"/>
</dbReference>
<sequence length="393" mass="44316">MGDSSVQIAQTNSKESTQSNRKVSSVQLLRSQTKVSSVRLETSKTQVCCNVCEDTEQKPTSSKSLAHRLSHSDALALERQHRSNCSCTSSHPAVSVHSKLLIGKMASDRRNRNAKKRQPARRSCRVVKKRRPMKRSSRYRKCDLPRPLVLQHHSRSFQSLVSSATTVSSYDGCRFCGHRCCRKLLRSRRRRRRGKTVKVSKAPGKKKLARDFKSGTNISPSLSRTLSSSEAVQVGSRARLLSPLCVTSNEAAPTDCPPEPDSLDQAYSEVTPSMIHSAMRVLSTWKQACTIDAILNYLVRHYPVNPNMQALLEELEMKLRVAALAGTVTRFTPDTWSLPFALHDRRLTHTQVTRFWHLYADTMRPVEKKREINSPGKGKQHDVNQENLPDYIA</sequence>
<feature type="region of interest" description="Disordered" evidence="1">
    <location>
        <begin position="191"/>
        <end position="216"/>
    </location>
</feature>
<comment type="caution">
    <text evidence="2">The sequence shown here is derived from an EMBL/GenBank/DDBJ whole genome shotgun (WGS) entry which is preliminary data.</text>
</comment>
<feature type="region of interest" description="Disordered" evidence="1">
    <location>
        <begin position="103"/>
        <end position="137"/>
    </location>
</feature>
<feature type="region of interest" description="Disordered" evidence="1">
    <location>
        <begin position="369"/>
        <end position="393"/>
    </location>
</feature>